<dbReference type="AlphaFoldDB" id="A0A6F9D6I6"/>
<dbReference type="GO" id="GO:0005776">
    <property type="term" value="C:autophagosome"/>
    <property type="evidence" value="ECO:0007669"/>
    <property type="project" value="TreeGrafter"/>
</dbReference>
<protein>
    <submittedName>
        <fullName evidence="1">Beclin 1-associated autophagy-related key regulator</fullName>
    </submittedName>
</protein>
<dbReference type="GO" id="GO:0016240">
    <property type="term" value="P:autophagosome membrane docking"/>
    <property type="evidence" value="ECO:0007669"/>
    <property type="project" value="TreeGrafter"/>
</dbReference>
<dbReference type="PANTHER" id="PTHR13664">
    <property type="entry name" value="BECLIN 1-ASSOCIATED AUTOPHAGY-RELATED KEY REGULATOR"/>
    <property type="match status" value="1"/>
</dbReference>
<dbReference type="GO" id="GO:0035032">
    <property type="term" value="C:phosphatidylinositol 3-kinase complex, class III"/>
    <property type="evidence" value="ECO:0007669"/>
    <property type="project" value="TreeGrafter"/>
</dbReference>
<accession>A0A6F9D6I6</accession>
<evidence type="ECO:0000313" key="1">
    <source>
        <dbReference type="EMBL" id="CAB3224183.1"/>
    </source>
</evidence>
<dbReference type="PANTHER" id="PTHR13664:SF0">
    <property type="entry name" value="BECLIN 1-ASSOCIATED AUTOPHAGY-RELATED KEY REGULATOR"/>
    <property type="match status" value="1"/>
</dbReference>
<dbReference type="GO" id="GO:0009267">
    <property type="term" value="P:cellular response to starvation"/>
    <property type="evidence" value="ECO:0007669"/>
    <property type="project" value="TreeGrafter"/>
</dbReference>
<proteinExistence type="evidence at transcript level"/>
<name>A0A6F9D6I6_9ASCI</name>
<dbReference type="EMBL" id="LR783140">
    <property type="protein sequence ID" value="CAB3224183.1"/>
    <property type="molecule type" value="mRNA"/>
</dbReference>
<dbReference type="GO" id="GO:0000423">
    <property type="term" value="P:mitophagy"/>
    <property type="evidence" value="ECO:0007669"/>
    <property type="project" value="TreeGrafter"/>
</dbReference>
<dbReference type="GO" id="GO:0097632">
    <property type="term" value="C:extrinsic component of phagophore assembly site membrane"/>
    <property type="evidence" value="ECO:0007669"/>
    <property type="project" value="TreeGrafter"/>
</dbReference>
<dbReference type="GO" id="GO:0035014">
    <property type="term" value="F:phosphatidylinositol 3-kinase regulator activity"/>
    <property type="evidence" value="ECO:0007669"/>
    <property type="project" value="TreeGrafter"/>
</dbReference>
<dbReference type="GO" id="GO:0043495">
    <property type="term" value="F:protein-membrane adaptor activity"/>
    <property type="evidence" value="ECO:0007669"/>
    <property type="project" value="TreeGrafter"/>
</dbReference>
<reference evidence="1" key="1">
    <citation type="submission" date="2020-04" db="EMBL/GenBank/DDBJ databases">
        <authorList>
            <person name="Neveu A P."/>
        </authorList>
    </citation>
    <scope>NUCLEOTIDE SEQUENCE</scope>
    <source>
        <tissue evidence="1">Whole embryo</tissue>
    </source>
</reference>
<organism evidence="1">
    <name type="scientific">Phallusia mammillata</name>
    <dbReference type="NCBI Taxonomy" id="59560"/>
    <lineage>
        <taxon>Eukaryota</taxon>
        <taxon>Metazoa</taxon>
        <taxon>Chordata</taxon>
        <taxon>Tunicata</taxon>
        <taxon>Ascidiacea</taxon>
        <taxon>Phlebobranchia</taxon>
        <taxon>Ascidiidae</taxon>
        <taxon>Phallusia</taxon>
    </lineage>
</organism>
<dbReference type="GO" id="GO:0000045">
    <property type="term" value="P:autophagosome assembly"/>
    <property type="evidence" value="ECO:0007669"/>
    <property type="project" value="TreeGrafter"/>
</dbReference>
<sequence>MEGDSNDQAPNKDFQDVKISFVYDRCPVCDKVGKSLACSKCLEKDESKSFLILCEGKVRKSQSRLARPMFLLRSVQENLQQTQFIVKSHVKEKLSFVFDRLEEDIASITEKAQLISSINQCKANVERLKKLLVARKLESEHQQHVLMESKKSLSVYQKRHSRIQGKKSKMKEYIENKQMNITLTLSKIEPLTITLNRKRVEYISMLVEYIFPIKELKRVETITSVDGKDEDESDFVSDKDRTLLQEELEEARRMSFVHGRWVDQQAGISDIVQISVGADEASAPSDGNYAPYLTWLENNYKQTASDPPNSPGSLISSTSESFIVQHRAQNSAMAVSAALSHAAQMVHVMRKLLHVHLPHRLHFKTFCSPTISPLVFSNTVKLLNSNILTLCLNQGVDGFTLHPLHTLRNLQVLTVKLQKDGLRPFPCTPAHDLILYLEETLVLTDISDDELDNDNDVTLDWQLSLDEDWETVPTSESKSQGTAPMLPYTSINTQSSMAQPPSGLVTSALGWVKGWWGPNE</sequence>
<gene>
    <name evidence="1" type="primary">Atg14</name>
</gene>
<dbReference type="GO" id="GO:0097629">
    <property type="term" value="C:extrinsic component of omegasome membrane"/>
    <property type="evidence" value="ECO:0007669"/>
    <property type="project" value="TreeGrafter"/>
</dbReference>